<protein>
    <submittedName>
        <fullName evidence="1">Uncharacterized protein</fullName>
    </submittedName>
</protein>
<organism evidence="1">
    <name type="scientific">Petromyces alliaceus</name>
    <name type="common">Aspergillus alliaceus</name>
    <dbReference type="NCBI Taxonomy" id="209559"/>
    <lineage>
        <taxon>Eukaryota</taxon>
        <taxon>Fungi</taxon>
        <taxon>Dikarya</taxon>
        <taxon>Ascomycota</taxon>
        <taxon>Pezizomycotina</taxon>
        <taxon>Eurotiomycetes</taxon>
        <taxon>Eurotiomycetidae</taxon>
        <taxon>Eurotiales</taxon>
        <taxon>Aspergillaceae</taxon>
        <taxon>Aspergillus</taxon>
        <taxon>Aspergillus subgen. Circumdati</taxon>
    </lineage>
</organism>
<sequence length="57" mass="6367">MEHSATQPPLRIGTRRTNLTVVQAKGIGTVSRKLRPTGRSLLELFTPSATETNQRHR</sequence>
<evidence type="ECO:0000313" key="1">
    <source>
        <dbReference type="EMBL" id="KAE8393300.1"/>
    </source>
</evidence>
<name>A0A5N7CGI3_PETAA</name>
<proteinExistence type="predicted"/>
<dbReference type="Proteomes" id="UP000326877">
    <property type="component" value="Unassembled WGS sequence"/>
</dbReference>
<accession>A0A5N7CGI3</accession>
<gene>
    <name evidence="1" type="ORF">BDV23DRAFT_149439</name>
</gene>
<reference evidence="1" key="1">
    <citation type="submission" date="2019-04" db="EMBL/GenBank/DDBJ databases">
        <title>Friends and foes A comparative genomics studyof 23 Aspergillus species from section Flavi.</title>
        <authorList>
            <consortium name="DOE Joint Genome Institute"/>
            <person name="Kjaerbolling I."/>
            <person name="Vesth T."/>
            <person name="Frisvad J.C."/>
            <person name="Nybo J.L."/>
            <person name="Theobald S."/>
            <person name="Kildgaard S."/>
            <person name="Isbrandt T."/>
            <person name="Kuo A."/>
            <person name="Sato A."/>
            <person name="Lyhne E.K."/>
            <person name="Kogle M.E."/>
            <person name="Wiebenga A."/>
            <person name="Kun R.S."/>
            <person name="Lubbers R.J."/>
            <person name="Makela M.R."/>
            <person name="Barry K."/>
            <person name="Chovatia M."/>
            <person name="Clum A."/>
            <person name="Daum C."/>
            <person name="Haridas S."/>
            <person name="He G."/>
            <person name="LaButti K."/>
            <person name="Lipzen A."/>
            <person name="Mondo S."/>
            <person name="Riley R."/>
            <person name="Salamov A."/>
            <person name="Simmons B.A."/>
            <person name="Magnuson J.K."/>
            <person name="Henrissat B."/>
            <person name="Mortensen U.H."/>
            <person name="Larsen T.O."/>
            <person name="Devries R.P."/>
            <person name="Grigoriev I.V."/>
            <person name="Machida M."/>
            <person name="Baker S.E."/>
            <person name="Andersen M.R."/>
        </authorList>
    </citation>
    <scope>NUCLEOTIDE SEQUENCE [LARGE SCALE GENOMIC DNA]</scope>
    <source>
        <strain evidence="1">IBT 14317</strain>
    </source>
</reference>
<dbReference type="EMBL" id="ML735230">
    <property type="protein sequence ID" value="KAE8393300.1"/>
    <property type="molecule type" value="Genomic_DNA"/>
</dbReference>
<dbReference type="AlphaFoldDB" id="A0A5N7CGI3"/>